<dbReference type="InterPro" id="IPR057027">
    <property type="entry name" value="TPR_mt"/>
</dbReference>
<dbReference type="Pfam" id="PF01535">
    <property type="entry name" value="PPR"/>
    <property type="match status" value="1"/>
</dbReference>
<dbReference type="PANTHER" id="PTHR46669">
    <property type="entry name" value="LEUCINE-RICH PPR MOTIF-CONTAINING PROTEIN, MITOCHONDRIAL"/>
    <property type="match status" value="1"/>
</dbReference>
<dbReference type="GO" id="GO:0070129">
    <property type="term" value="P:regulation of mitochondrial translation"/>
    <property type="evidence" value="ECO:0007669"/>
    <property type="project" value="TreeGrafter"/>
</dbReference>
<dbReference type="EMBL" id="GAKP01020379">
    <property type="protein sequence ID" value="JAC38573.1"/>
    <property type="molecule type" value="Transcribed_RNA"/>
</dbReference>
<dbReference type="AlphaFoldDB" id="A0A034VAI6"/>
<dbReference type="PANTHER" id="PTHR46669:SF2">
    <property type="entry name" value="EG:BACN32G11.3 PROTEIN"/>
    <property type="match status" value="1"/>
</dbReference>
<dbReference type="InterPro" id="IPR002885">
    <property type="entry name" value="PPR_rpt"/>
</dbReference>
<evidence type="ECO:0000259" key="2">
    <source>
        <dbReference type="Pfam" id="PF23276"/>
    </source>
</evidence>
<reference evidence="3" key="1">
    <citation type="journal article" date="2014" name="BMC Genomics">
        <title>Characterizing the developmental transcriptome of the oriental fruit fly, Bactrocera dorsalis (Diptera: Tephritidae) through comparative genomic analysis with Drosophila melanogaster utilizing modENCODE datasets.</title>
        <authorList>
            <person name="Geib S.M."/>
            <person name="Calla B."/>
            <person name="Hall B."/>
            <person name="Hou S."/>
            <person name="Manoukis N.C."/>
        </authorList>
    </citation>
    <scope>NUCLEOTIDE SEQUENCE</scope>
    <source>
        <strain evidence="3">Punador</strain>
    </source>
</reference>
<dbReference type="Gene3D" id="1.25.40.10">
    <property type="entry name" value="Tetratricopeptide repeat domain"/>
    <property type="match status" value="2"/>
</dbReference>
<accession>A0A034VAI6</accession>
<organism evidence="3">
    <name type="scientific">Bactrocera dorsalis</name>
    <name type="common">Oriental fruit fly</name>
    <name type="synonym">Dacus dorsalis</name>
    <dbReference type="NCBI Taxonomy" id="27457"/>
    <lineage>
        <taxon>Eukaryota</taxon>
        <taxon>Metazoa</taxon>
        <taxon>Ecdysozoa</taxon>
        <taxon>Arthropoda</taxon>
        <taxon>Hexapoda</taxon>
        <taxon>Insecta</taxon>
        <taxon>Pterygota</taxon>
        <taxon>Neoptera</taxon>
        <taxon>Endopterygota</taxon>
        <taxon>Diptera</taxon>
        <taxon>Brachycera</taxon>
        <taxon>Muscomorpha</taxon>
        <taxon>Tephritoidea</taxon>
        <taxon>Tephritidae</taxon>
        <taxon>Bactrocera</taxon>
        <taxon>Bactrocera</taxon>
    </lineage>
</organism>
<evidence type="ECO:0000313" key="3">
    <source>
        <dbReference type="EMBL" id="JAC38573.1"/>
    </source>
</evidence>
<dbReference type="OrthoDB" id="767661at2759"/>
<protein>
    <submittedName>
        <fullName evidence="3">Leucine-rich PPR motif-containing protein, mitochondrial</fullName>
    </submittedName>
</protein>
<dbReference type="Pfam" id="PF23276">
    <property type="entry name" value="TPR_24"/>
    <property type="match status" value="1"/>
</dbReference>
<evidence type="ECO:0000256" key="1">
    <source>
        <dbReference type="ARBA" id="ARBA00022737"/>
    </source>
</evidence>
<dbReference type="GO" id="GO:0005739">
    <property type="term" value="C:mitochondrion"/>
    <property type="evidence" value="ECO:0007669"/>
    <property type="project" value="TreeGrafter"/>
</dbReference>
<gene>
    <name evidence="3" type="primary">LPPRC</name>
</gene>
<dbReference type="InterPro" id="IPR033490">
    <property type="entry name" value="LRP130"/>
</dbReference>
<dbReference type="GO" id="GO:0005634">
    <property type="term" value="C:nucleus"/>
    <property type="evidence" value="ECO:0007669"/>
    <property type="project" value="TreeGrafter"/>
</dbReference>
<feature type="domain" description="Pentatricopeptide repeat-containing protein-mitochondrial" evidence="2">
    <location>
        <begin position="209"/>
        <end position="304"/>
    </location>
</feature>
<name>A0A034VAI6_BACDO</name>
<keyword evidence="1" id="KW-0677">Repeat</keyword>
<dbReference type="GO" id="GO:0003730">
    <property type="term" value="F:mRNA 3'-UTR binding"/>
    <property type="evidence" value="ECO:0007669"/>
    <property type="project" value="TreeGrafter"/>
</dbReference>
<proteinExistence type="predicted"/>
<dbReference type="InterPro" id="IPR011990">
    <property type="entry name" value="TPR-like_helical_dom_sf"/>
</dbReference>
<sequence>MSVRLLTATRKLQRLSNINKRFGFHPILAKTGYATGTTQKLLKQPVFCRNNAPCYQWDSLQHPIYSGYSTAARTTTAPKTPVVTVLLEKIMAVHQNTGQLNFELCDKIITQLEKNPNVYNQLLGDEQAHFLLRASGTEMPARPSSTRLELFQRLWSYLSQHDQLNASHYITWLHVLQHNRMPCDDFKKLLEEFNKLNVNNEYALSDIYAELLDTACGAGDMHQATALLAEMRTHDFPLTERHFNSLLWGHSQNHDLAGCHSVLDNMNAAGITPSAETYSLMVSAYLENDATAKASEVLSRFHGQFNAAQVVRMLRSFLHIQAPQNEELIKQLVHELPKDFTAGTEVPMPLRHLCVELLHNGNLTTVEAIIFNLPTPRFNENQSIDTFGAFLLQELFRTKYSATEIIGIAKKLQDSDKNTRALHLATEIALRRNAESAIPFLQSLAQQEPLRPHYFWPLLLQSHEQSGEAGLLSVLKQMNSLNVTCDRETIALYVLPNLPITLQQPEKAIKALDEAGAKPSLVLIEIVMYLLLRQRFDAAHDLLELYPTKITVEQLVPTLSNATVNVRATKRYQQFAKLLAVLSKKSENRKVDWIGQLLLSMVQGQLRLRSDLKALQRFVDEIAKFGLAISPAAANTIITTLEEQMNKDENLAKLKESLRKITDQNVTLMQSAGTAGSNASSTFVKHPRDMTLEELECHLIELEGKGMNTRGLLRRLLQLCVRDGRLERALEIKAKCDQLQVQVSAGMLASTLDLYIKINDLPNAEKCLQRLQEEFSSFSLDEHKFIDFAALLVHHNQLERAKQLLEKRATTQRVNGGDYVVKNVWNFLTNVAQLAAQMPALEPERNLTREHFHFLQKLRYCNAHNTVLGPIVRERLLRGDIKGAVGDFKKLAELYKHTPLQFELLSLLVRLSNGHEPEVTQYGGVSGEEAQQALSEVTSAISKVHGTLNMNSGLLLAFAESGTDNQLRRLLINPEFRINEALLLKNCEYLGEEGAVNTLLRLARGARGFGRVIDEQNIYNMLLTHFAKANNYQAALDLYERLEADDELKISQDFLRNLVQLLRVNNVEIPSRVALRAQIM</sequence>